<dbReference type="PROSITE" id="PS50089">
    <property type="entry name" value="ZF_RING_2"/>
    <property type="match status" value="1"/>
</dbReference>
<keyword evidence="4" id="KW-0862">Zinc</keyword>
<dbReference type="FunFam" id="3.30.40.10:FF:000006">
    <property type="entry name" value="CCR4-NOT transcription complex subunit 4"/>
    <property type="match status" value="1"/>
</dbReference>
<evidence type="ECO:0000256" key="1">
    <source>
        <dbReference type="ARBA" id="ARBA00004123"/>
    </source>
</evidence>
<evidence type="ECO:0000256" key="6">
    <source>
        <dbReference type="ARBA" id="ARBA00023054"/>
    </source>
</evidence>
<feature type="region of interest" description="Disordered" evidence="11">
    <location>
        <begin position="417"/>
        <end position="573"/>
    </location>
</feature>
<dbReference type="SMART" id="SM00361">
    <property type="entry name" value="RRM_1"/>
    <property type="match status" value="1"/>
</dbReference>
<accession>A0A2H4SSH9</accession>
<dbReference type="Pfam" id="PF14570">
    <property type="entry name" value="zf-RING_4"/>
    <property type="match status" value="1"/>
</dbReference>
<evidence type="ECO:0000256" key="5">
    <source>
        <dbReference type="ARBA" id="ARBA00022884"/>
    </source>
</evidence>
<feature type="compositionally biased region" description="Pro residues" evidence="11">
    <location>
        <begin position="800"/>
        <end position="811"/>
    </location>
</feature>
<dbReference type="InterPro" id="IPR003954">
    <property type="entry name" value="RRM_euk-type"/>
</dbReference>
<feature type="compositionally biased region" description="Polar residues" evidence="11">
    <location>
        <begin position="616"/>
        <end position="644"/>
    </location>
</feature>
<keyword evidence="3 8" id="KW-0863">Zinc-finger</keyword>
<feature type="compositionally biased region" description="Polar residues" evidence="11">
    <location>
        <begin position="511"/>
        <end position="533"/>
    </location>
</feature>
<sequence>MAPQDSIIDEEEEVCPLCIEEFDLSDKNFRPCPCNYQVCQFCFNNIKNNMNGLCPACRQPYNENTIKWKVVTQEEVAQFRANIQRNQKKRVQEQRQKEVMKREAERENRKNLVGVRVVQKNLVYITGLAPTVREDELLKTLRKPEFFGQYGNIQKISISNRKSADGQLHSLGIYVTFETPEEALRCISAVHCSNNGDRVLKAQHGTTKYCSAWLKNEKCNNPGCMFLHEQGDEEDSYTRQDLSSMNSIHTQRPLAGGSSSSRAASRQFSQPTPPPMAVPVSAPAPVAQAMARSLSKEESETGDSSALPSSVSWARHPVRSRRGSCATSGATSSPAVSASVPVTTEKQEPPEIPEPFTSKASSSKSKSSPSEAEQGKRRLSSTRPTPASIYMREMLENIALQCSLPLWDVDPDEDLGPPMFDLRGGEKRRAMREAQKAREAQESHADLDNHLEVPESPEDGVEAGGSRSLGGEPDGLADGHAYGQRHITPIQRSSTEGVFSPPLGSSAFGLGTSTLTPRSITPQQMGLRSQAGYTDQYPPGIGGPSNSFQGQGQGHNRQSSRFNFANDSGSSTTNIKLAANPRIMAQQSSMMPSSFQSQSSQFYANSIPAPPPGLKSTGTPPSMFTSGFGSSGYNVPKDNTNDMFQSLIGRTRGNNQTHESGKRESISSSLSSQFPSTTSTPAPASGLLASLYGNHPGAFQDFALKQKKKGKKHRHANTSSSGGVAYLITVARETNIALLDDGLPSLADATISVDALVADEPGDLAMSFDGYNTTHSHGHPAPSRSYASTSDSITGHGHPSPEPGVRRPPPGFELRSSITSKEPIVAPVSAPTKPELLKRPTLADEEFPALGSPKVFKNASTVSPAPKLALPNTGIFQGKQAAGKKPETKNGATDGRRGSLINDTELEEKASSKAVSATPRTKSKTLRVMTPARIESPVIMSPDMSRIVPIGHRPETPASETVSDSTSIVSASVPASRPGSPPLVGSAPIRATTKSWQRKLRKDALRQDTKSITEAAVTDEADHAPVLGRKKKQKKEKPVKEKPVPTAIASEAEDSKAVPKATPQGDEAAPEKKSEPAPNKSARAPEKTVLALPQPQPPAPTVQDSAPEEDEPTAPPQGPFTVFQDIVSSLWTARVEELSLFKLIVGSASATRQQVSDSTPGACKDIGCKCGEIQSEDLAVLEFGKPVRKQCRVDGSRMLLTPNGDCVRRLTEPEEDAFLKLQATIAQTAETAGSFTAPRHQKSSGAFSIVKGRAVPNGRPNIFPVAARPESQDPFGKLQRDEALSYINQYVLPRLNLGASGKAAAAASGSLAPLRDAAAASLNSLAPYFYGPEAAAGVGIYSAIDSSSNPRAVHDFGAPPGLTLGGNVDMVKGAGARGIGALALMTVEEAEAALAATRKDTEKLEKGLNAVIKRNKRLLIGGD</sequence>
<dbReference type="InterPro" id="IPR013083">
    <property type="entry name" value="Znf_RING/FYVE/PHD"/>
</dbReference>
<feature type="region of interest" description="Disordered" evidence="11">
    <location>
        <begin position="774"/>
        <end position="820"/>
    </location>
</feature>
<dbReference type="GO" id="GO:0030014">
    <property type="term" value="C:CCR4-NOT complex"/>
    <property type="evidence" value="ECO:0007669"/>
    <property type="project" value="InterPro"/>
</dbReference>
<feature type="compositionally biased region" description="Basic and acidic residues" evidence="11">
    <location>
        <begin position="423"/>
        <end position="453"/>
    </location>
</feature>
<dbReference type="Proteomes" id="UP000323067">
    <property type="component" value="Chromosome iii"/>
</dbReference>
<feature type="compositionally biased region" description="Low complexity" evidence="11">
    <location>
        <begin position="586"/>
        <end position="602"/>
    </location>
</feature>
<keyword evidence="2" id="KW-0479">Metal-binding</keyword>
<feature type="compositionally biased region" description="Low complexity" evidence="11">
    <location>
        <begin position="358"/>
        <end position="370"/>
    </location>
</feature>
<dbReference type="EMBL" id="CP023326">
    <property type="protein sequence ID" value="ATY66070.1"/>
    <property type="molecule type" value="Genomic_DNA"/>
</dbReference>
<dbReference type="InterPro" id="IPR039515">
    <property type="entry name" value="NOT4_mRING-HC-C4C4"/>
</dbReference>
<evidence type="ECO:0000259" key="13">
    <source>
        <dbReference type="PROSITE" id="PS50102"/>
    </source>
</evidence>
<dbReference type="Pfam" id="PF00076">
    <property type="entry name" value="RRM_1"/>
    <property type="match status" value="1"/>
</dbReference>
<dbReference type="InterPro" id="IPR034261">
    <property type="entry name" value="CNOT4_RRM"/>
</dbReference>
<feature type="domain" description="RING-type" evidence="12">
    <location>
        <begin position="15"/>
        <end position="58"/>
    </location>
</feature>
<protein>
    <submittedName>
        <fullName evidence="14">CCR4-NOT core complex subunit</fullName>
    </submittedName>
</protein>
<organism evidence="14 15">
    <name type="scientific">Cordyceps militaris</name>
    <name type="common">Caterpillar fungus</name>
    <name type="synonym">Clavaria militaris</name>
    <dbReference type="NCBI Taxonomy" id="73501"/>
    <lineage>
        <taxon>Eukaryota</taxon>
        <taxon>Fungi</taxon>
        <taxon>Dikarya</taxon>
        <taxon>Ascomycota</taxon>
        <taxon>Pezizomycotina</taxon>
        <taxon>Sordariomycetes</taxon>
        <taxon>Hypocreomycetidae</taxon>
        <taxon>Hypocreales</taxon>
        <taxon>Cordycipitaceae</taxon>
        <taxon>Cordyceps</taxon>
    </lineage>
</organism>
<dbReference type="InterPro" id="IPR012677">
    <property type="entry name" value="Nucleotide-bd_a/b_plait_sf"/>
</dbReference>
<feature type="region of interest" description="Disordered" evidence="11">
    <location>
        <begin position="586"/>
        <end position="682"/>
    </location>
</feature>
<evidence type="ECO:0000256" key="3">
    <source>
        <dbReference type="ARBA" id="ARBA00022771"/>
    </source>
</evidence>
<dbReference type="Gene3D" id="3.30.70.330">
    <property type="match status" value="1"/>
</dbReference>
<name>A0A2H4SSH9_CORMI</name>
<dbReference type="InterPro" id="IPR035979">
    <property type="entry name" value="RBD_domain_sf"/>
</dbReference>
<feature type="compositionally biased region" description="Basic and acidic residues" evidence="11">
    <location>
        <begin position="1002"/>
        <end position="1011"/>
    </location>
</feature>
<feature type="compositionally biased region" description="Low complexity" evidence="11">
    <location>
        <begin position="278"/>
        <end position="291"/>
    </location>
</feature>
<dbReference type="CDD" id="cd16618">
    <property type="entry name" value="mRING-HC-C4C4_CNOT4"/>
    <property type="match status" value="1"/>
</dbReference>
<evidence type="ECO:0000256" key="7">
    <source>
        <dbReference type="ARBA" id="ARBA00023242"/>
    </source>
</evidence>
<feature type="compositionally biased region" description="Polar residues" evidence="11">
    <location>
        <begin position="302"/>
        <end position="312"/>
    </location>
</feature>
<comment type="subcellular location">
    <subcellularLocation>
        <location evidence="1">Nucleus</location>
    </subcellularLocation>
</comment>
<evidence type="ECO:0000256" key="9">
    <source>
        <dbReference type="PROSITE-ProRule" id="PRU00176"/>
    </source>
</evidence>
<feature type="compositionally biased region" description="Low complexity" evidence="11">
    <location>
        <begin position="666"/>
        <end position="682"/>
    </location>
</feature>
<evidence type="ECO:0000313" key="14">
    <source>
        <dbReference type="EMBL" id="ATY66070.1"/>
    </source>
</evidence>
<feature type="compositionally biased region" description="Low complexity" evidence="11">
    <location>
        <begin position="326"/>
        <end position="344"/>
    </location>
</feature>
<keyword evidence="5 9" id="KW-0694">RNA-binding</keyword>
<evidence type="ECO:0000313" key="15">
    <source>
        <dbReference type="Proteomes" id="UP000323067"/>
    </source>
</evidence>
<gene>
    <name evidence="14" type="ORF">A9K55_001742</name>
</gene>
<dbReference type="PANTHER" id="PTHR12603">
    <property type="entry name" value="CCR4-NOT TRANSCRIPTION COMPLEX RELATED"/>
    <property type="match status" value="1"/>
</dbReference>
<feature type="compositionally biased region" description="Polar residues" evidence="11">
    <location>
        <begin position="544"/>
        <end position="573"/>
    </location>
</feature>
<dbReference type="VEuPathDB" id="FungiDB:CCM_00367"/>
<feature type="region of interest" description="Disordered" evidence="11">
    <location>
        <begin position="949"/>
        <end position="1120"/>
    </location>
</feature>
<feature type="domain" description="RRM" evidence="13">
    <location>
        <begin position="121"/>
        <end position="207"/>
    </location>
</feature>
<reference evidence="14 15" key="1">
    <citation type="journal article" date="2017" name="BMC Genomics">
        <title>Chromosome level assembly and secondary metabolite potential of the parasitic fungus Cordyceps militaris.</title>
        <authorList>
            <person name="Kramer G.J."/>
            <person name="Nodwell J.R."/>
        </authorList>
    </citation>
    <scope>NUCLEOTIDE SEQUENCE [LARGE SCALE GENOMIC DNA]</scope>
    <source>
        <strain evidence="14 15">ATCC 34164</strain>
    </source>
</reference>
<evidence type="ECO:0000256" key="2">
    <source>
        <dbReference type="ARBA" id="ARBA00022723"/>
    </source>
</evidence>
<dbReference type="Gene3D" id="3.30.40.10">
    <property type="entry name" value="Zinc/RING finger domain, C3HC4 (zinc finger)"/>
    <property type="match status" value="1"/>
</dbReference>
<feature type="compositionally biased region" description="Polar residues" evidence="11">
    <location>
        <begin position="958"/>
        <end position="970"/>
    </location>
</feature>
<dbReference type="SUPFAM" id="SSF54928">
    <property type="entry name" value="RNA-binding domain, RBD"/>
    <property type="match status" value="1"/>
</dbReference>
<dbReference type="CDD" id="cd12438">
    <property type="entry name" value="RRM_CNOT4"/>
    <property type="match status" value="1"/>
</dbReference>
<evidence type="ECO:0000259" key="12">
    <source>
        <dbReference type="PROSITE" id="PS50089"/>
    </source>
</evidence>
<dbReference type="GO" id="GO:0004842">
    <property type="term" value="F:ubiquitin-protein transferase activity"/>
    <property type="evidence" value="ECO:0007669"/>
    <property type="project" value="InterPro"/>
</dbReference>
<evidence type="ECO:0000256" key="8">
    <source>
        <dbReference type="PROSITE-ProRule" id="PRU00175"/>
    </source>
</evidence>
<dbReference type="InterPro" id="IPR001841">
    <property type="entry name" value="Znf_RING"/>
</dbReference>
<dbReference type="GO" id="GO:0003723">
    <property type="term" value="F:RNA binding"/>
    <property type="evidence" value="ECO:0007669"/>
    <property type="project" value="UniProtKB-UniRule"/>
</dbReference>
<dbReference type="InterPro" id="IPR000504">
    <property type="entry name" value="RRM_dom"/>
</dbReference>
<keyword evidence="6 10" id="KW-0175">Coiled coil</keyword>
<feature type="region of interest" description="Disordered" evidence="11">
    <location>
        <begin position="249"/>
        <end position="385"/>
    </location>
</feature>
<proteinExistence type="predicted"/>
<dbReference type="PROSITE" id="PS50102">
    <property type="entry name" value="RRM"/>
    <property type="match status" value="1"/>
</dbReference>
<dbReference type="GO" id="GO:0005634">
    <property type="term" value="C:nucleus"/>
    <property type="evidence" value="ECO:0007669"/>
    <property type="project" value="UniProtKB-SubCell"/>
</dbReference>
<dbReference type="InterPro" id="IPR039780">
    <property type="entry name" value="Mot2"/>
</dbReference>
<evidence type="ECO:0000256" key="11">
    <source>
        <dbReference type="SAM" id="MobiDB-lite"/>
    </source>
</evidence>
<feature type="compositionally biased region" description="Low complexity" evidence="11">
    <location>
        <begin position="255"/>
        <end position="270"/>
    </location>
</feature>
<dbReference type="GO" id="GO:0008270">
    <property type="term" value="F:zinc ion binding"/>
    <property type="evidence" value="ECO:0007669"/>
    <property type="project" value="UniProtKB-KW"/>
</dbReference>
<evidence type="ECO:0000256" key="10">
    <source>
        <dbReference type="SAM" id="Coils"/>
    </source>
</evidence>
<feature type="coiled-coil region" evidence="10">
    <location>
        <begin position="76"/>
        <end position="110"/>
    </location>
</feature>
<dbReference type="VEuPathDB" id="FungiDB:A9K55_001742"/>
<dbReference type="OrthoDB" id="1923159at2759"/>
<dbReference type="SUPFAM" id="SSF57850">
    <property type="entry name" value="RING/U-box"/>
    <property type="match status" value="1"/>
</dbReference>
<feature type="region of interest" description="Disordered" evidence="11">
    <location>
        <begin position="878"/>
        <end position="923"/>
    </location>
</feature>
<keyword evidence="7" id="KW-0539">Nucleus</keyword>
<dbReference type="GO" id="GO:0016567">
    <property type="term" value="P:protein ubiquitination"/>
    <property type="evidence" value="ECO:0007669"/>
    <property type="project" value="TreeGrafter"/>
</dbReference>
<evidence type="ECO:0000256" key="4">
    <source>
        <dbReference type="ARBA" id="ARBA00022833"/>
    </source>
</evidence>
<dbReference type="PANTHER" id="PTHR12603:SF0">
    <property type="entry name" value="CCR4-NOT TRANSCRIPTION COMPLEX SUBUNIT 4"/>
    <property type="match status" value="1"/>
</dbReference>